<reference evidence="5" key="1">
    <citation type="journal article" date="2019" name="Int. J. Syst. Evol. Microbiol.">
        <title>The Global Catalogue of Microorganisms (GCM) 10K type strain sequencing project: providing services to taxonomists for standard genome sequencing and annotation.</title>
        <authorList>
            <consortium name="The Broad Institute Genomics Platform"/>
            <consortium name="The Broad Institute Genome Sequencing Center for Infectious Disease"/>
            <person name="Wu L."/>
            <person name="Ma J."/>
        </authorList>
    </citation>
    <scope>NUCLEOTIDE SEQUENCE [LARGE SCALE GENOMIC DNA]</scope>
    <source>
        <strain evidence="5">CCUG 43114</strain>
    </source>
</reference>
<evidence type="ECO:0000256" key="1">
    <source>
        <dbReference type="ARBA" id="ARBA00006484"/>
    </source>
</evidence>
<feature type="domain" description="Ketoreductase" evidence="3">
    <location>
        <begin position="7"/>
        <end position="185"/>
    </location>
</feature>
<dbReference type="PRINTS" id="PR00081">
    <property type="entry name" value="GDHRDH"/>
</dbReference>
<dbReference type="PANTHER" id="PTHR42901">
    <property type="entry name" value="ALCOHOL DEHYDROGENASE"/>
    <property type="match status" value="1"/>
</dbReference>
<dbReference type="Proteomes" id="UP001596122">
    <property type="component" value="Unassembled WGS sequence"/>
</dbReference>
<dbReference type="EMBL" id="JBHSLD010000007">
    <property type="protein sequence ID" value="MFC5380913.1"/>
    <property type="molecule type" value="Genomic_DNA"/>
</dbReference>
<evidence type="ECO:0000256" key="2">
    <source>
        <dbReference type="ARBA" id="ARBA00023002"/>
    </source>
</evidence>
<dbReference type="PANTHER" id="PTHR42901:SF1">
    <property type="entry name" value="ALCOHOL DEHYDROGENASE"/>
    <property type="match status" value="1"/>
</dbReference>
<dbReference type="Gene3D" id="3.40.50.720">
    <property type="entry name" value="NAD(P)-binding Rossmann-like Domain"/>
    <property type="match status" value="1"/>
</dbReference>
<dbReference type="InterPro" id="IPR002347">
    <property type="entry name" value="SDR_fam"/>
</dbReference>
<organism evidence="4 5">
    <name type="scientific">Aquipuribacter nitratireducens</name>
    <dbReference type="NCBI Taxonomy" id="650104"/>
    <lineage>
        <taxon>Bacteria</taxon>
        <taxon>Bacillati</taxon>
        <taxon>Actinomycetota</taxon>
        <taxon>Actinomycetes</taxon>
        <taxon>Micrococcales</taxon>
        <taxon>Intrasporangiaceae</taxon>
        <taxon>Aquipuribacter</taxon>
    </lineage>
</organism>
<sequence>MSHPPRGTAVVTGASSGIGEASARALAAAGFLVVVAARRLDRLEALAAEIDGRAVALDVTDDASVAALADAVRDLPSLDCVVHCAGGALGLDPVADADVEQWRSMYDTNVLGVVRVTQALLPRLRVSGRGHVIVLGSIAGSEVYPGGGGYVAAKHAARATVETLRWELHADGVRVSEVAPGMVHTPEFSLVRFGGDAERAAAVYEGARPIHAEDVAEVVAFVATRPPNVDIDRVVVKPVGQANGHVVHRPDR</sequence>
<dbReference type="SMART" id="SM00822">
    <property type="entry name" value="PKS_KR"/>
    <property type="match status" value="1"/>
</dbReference>
<comment type="caution">
    <text evidence="4">The sequence shown here is derived from an EMBL/GenBank/DDBJ whole genome shotgun (WGS) entry which is preliminary data.</text>
</comment>
<evidence type="ECO:0000259" key="3">
    <source>
        <dbReference type="SMART" id="SM00822"/>
    </source>
</evidence>
<dbReference type="RefSeq" id="WP_340270762.1">
    <property type="nucleotide sequence ID" value="NZ_JBBEOG010000008.1"/>
</dbReference>
<comment type="similarity">
    <text evidence="1">Belongs to the short-chain dehydrogenases/reductases (SDR) family.</text>
</comment>
<dbReference type="SUPFAM" id="SSF51735">
    <property type="entry name" value="NAD(P)-binding Rossmann-fold domains"/>
    <property type="match status" value="1"/>
</dbReference>
<keyword evidence="5" id="KW-1185">Reference proteome</keyword>
<keyword evidence="2" id="KW-0560">Oxidoreductase</keyword>
<evidence type="ECO:0000313" key="5">
    <source>
        <dbReference type="Proteomes" id="UP001596122"/>
    </source>
</evidence>
<protein>
    <submittedName>
        <fullName evidence="4">SDR family NAD(P)-dependent oxidoreductase</fullName>
    </submittedName>
</protein>
<proteinExistence type="inferred from homology"/>
<gene>
    <name evidence="4" type="ORF">ACFPJ6_08930</name>
</gene>
<accession>A0ABW0GN01</accession>
<dbReference type="InterPro" id="IPR036291">
    <property type="entry name" value="NAD(P)-bd_dom_sf"/>
</dbReference>
<dbReference type="Pfam" id="PF00106">
    <property type="entry name" value="adh_short"/>
    <property type="match status" value="1"/>
</dbReference>
<dbReference type="InterPro" id="IPR057326">
    <property type="entry name" value="KR_dom"/>
</dbReference>
<evidence type="ECO:0000313" key="4">
    <source>
        <dbReference type="EMBL" id="MFC5380913.1"/>
    </source>
</evidence>
<name>A0ABW0GN01_9MICO</name>